<evidence type="ECO:0000313" key="3">
    <source>
        <dbReference type="EMBL" id="KAF7370177.1"/>
    </source>
</evidence>
<keyword evidence="1" id="KW-0694">RNA-binding</keyword>
<comment type="caution">
    <text evidence="3">The sequence shown here is derived from an EMBL/GenBank/DDBJ whole genome shotgun (WGS) entry which is preliminary data.</text>
</comment>
<feature type="compositionally biased region" description="Basic and acidic residues" evidence="2">
    <location>
        <begin position="188"/>
        <end position="199"/>
    </location>
</feature>
<proteinExistence type="predicted"/>
<dbReference type="OrthoDB" id="21643at2759"/>
<reference evidence="3" key="1">
    <citation type="submission" date="2020-05" db="EMBL/GenBank/DDBJ databases">
        <title>Mycena genomes resolve the evolution of fungal bioluminescence.</title>
        <authorList>
            <person name="Tsai I.J."/>
        </authorList>
    </citation>
    <scope>NUCLEOTIDE SEQUENCE</scope>
    <source>
        <strain evidence="3">160909Yilan</strain>
    </source>
</reference>
<dbReference type="PANTHER" id="PTHR48029:SF1">
    <property type="entry name" value="NUCLEOLAR PROTEIN 8"/>
    <property type="match status" value="1"/>
</dbReference>
<feature type="region of interest" description="Disordered" evidence="2">
    <location>
        <begin position="99"/>
        <end position="121"/>
    </location>
</feature>
<dbReference type="SUPFAM" id="SSF54928">
    <property type="entry name" value="RNA-binding domain, RBD"/>
    <property type="match status" value="1"/>
</dbReference>
<feature type="compositionally biased region" description="Polar residues" evidence="2">
    <location>
        <begin position="166"/>
        <end position="181"/>
    </location>
</feature>
<keyword evidence="4" id="KW-1185">Reference proteome</keyword>
<sequence length="538" mass="58546">MSSSTSIAKRLHISFTPSVPANGADELARSLTAHFGKFGSVKSVDGLGELDGVGMPRKFGFISIEGSEASITKCVNSLSGSIWKGVKVRVGDARPDFDQRIKQENAAESTSPRRKRKRGAVEAADMTLVTAENAAQRPGWKVTDMGRVVRPVRMRPPRPLPPPLVTSANKIAKNSKTNAATTKPKRRRDPDSRARRRIIDGTRWGSVHLKGMFLENAGQTIGDRSQAEALETVEATHTSSDSEDDDDIPPVAGPVRPRPAPPAAKPVAVAAPATISQPPMPDSRSQVVSDSVGRPDVDLTAEKNQSLSLLNSLFGAGDDWGGRESVGSDVDEEELLEIGGNTHFDETDDPIEFVPMDVDVRQPAVAAPSPEIIEAPPTPQLPSKAPTQATKLKDLFVSKEKDTGFSLLGHLDLDLELDEELAHIIPSAEPDETPAAPPQLAATFVTPSQTHITLDPKQPLFFPLPTSFSSTSSTKARQRDILDVGKDNGWNTHFHRNETDDEIRAKWEKEKVELTREWNRRWREAGKVRRRRGGGDGD</sequence>
<evidence type="ECO:0008006" key="5">
    <source>
        <dbReference type="Google" id="ProtNLM"/>
    </source>
</evidence>
<evidence type="ECO:0000256" key="2">
    <source>
        <dbReference type="SAM" id="MobiDB-lite"/>
    </source>
</evidence>
<gene>
    <name evidence="3" type="ORF">MSAN_00648300</name>
</gene>
<dbReference type="InterPro" id="IPR012677">
    <property type="entry name" value="Nucleotide-bd_a/b_plait_sf"/>
</dbReference>
<organism evidence="3 4">
    <name type="scientific">Mycena sanguinolenta</name>
    <dbReference type="NCBI Taxonomy" id="230812"/>
    <lineage>
        <taxon>Eukaryota</taxon>
        <taxon>Fungi</taxon>
        <taxon>Dikarya</taxon>
        <taxon>Basidiomycota</taxon>
        <taxon>Agaricomycotina</taxon>
        <taxon>Agaricomycetes</taxon>
        <taxon>Agaricomycetidae</taxon>
        <taxon>Agaricales</taxon>
        <taxon>Marasmiineae</taxon>
        <taxon>Mycenaceae</taxon>
        <taxon>Mycena</taxon>
    </lineage>
</organism>
<dbReference type="PANTHER" id="PTHR48029">
    <property type="entry name" value="NUCLEOLAR PROTEIN 8"/>
    <property type="match status" value="1"/>
</dbReference>
<name>A0A8H6Z3T2_9AGAR</name>
<protein>
    <recommendedName>
        <fullName evidence="5">RRM domain-containing protein</fullName>
    </recommendedName>
</protein>
<accession>A0A8H6Z3T2</accession>
<dbReference type="AlphaFoldDB" id="A0A8H6Z3T2"/>
<dbReference type="GO" id="GO:0003723">
    <property type="term" value="F:RNA binding"/>
    <property type="evidence" value="ECO:0007669"/>
    <property type="project" value="UniProtKB-KW"/>
</dbReference>
<feature type="region of interest" description="Disordered" evidence="2">
    <location>
        <begin position="230"/>
        <end position="292"/>
    </location>
</feature>
<dbReference type="EMBL" id="JACAZH010000004">
    <property type="protein sequence ID" value="KAF7370177.1"/>
    <property type="molecule type" value="Genomic_DNA"/>
</dbReference>
<evidence type="ECO:0000256" key="1">
    <source>
        <dbReference type="ARBA" id="ARBA00022884"/>
    </source>
</evidence>
<feature type="region of interest" description="Disordered" evidence="2">
    <location>
        <begin position="151"/>
        <end position="199"/>
    </location>
</feature>
<evidence type="ECO:0000313" key="4">
    <source>
        <dbReference type="Proteomes" id="UP000623467"/>
    </source>
</evidence>
<dbReference type="Gene3D" id="3.30.70.330">
    <property type="match status" value="1"/>
</dbReference>
<dbReference type="Proteomes" id="UP000623467">
    <property type="component" value="Unassembled WGS sequence"/>
</dbReference>
<dbReference type="InterPro" id="IPR035979">
    <property type="entry name" value="RBD_domain_sf"/>
</dbReference>